<accession>A0A8S2Z7I2</accession>
<feature type="domain" description="Protein zer-1 homolog-like C-terminal" evidence="1">
    <location>
        <begin position="20"/>
        <end position="57"/>
    </location>
</feature>
<dbReference type="AlphaFoldDB" id="A0A8S2Z7I2"/>
<dbReference type="Pfam" id="PF22964">
    <property type="entry name" value="ZER1-like_2nd"/>
    <property type="match status" value="1"/>
</dbReference>
<sequence length="58" mass="6792">MENIQNHASEQPLEHNPLLTGDETLRFCLSLLWNLTDENPIVCERFVHCNGLQLFQRL</sequence>
<gene>
    <name evidence="2" type="ORF">SMN809_LOCUS39256</name>
</gene>
<organism evidence="2 3">
    <name type="scientific">Rotaria magnacalcarata</name>
    <dbReference type="NCBI Taxonomy" id="392030"/>
    <lineage>
        <taxon>Eukaryota</taxon>
        <taxon>Metazoa</taxon>
        <taxon>Spiralia</taxon>
        <taxon>Gnathifera</taxon>
        <taxon>Rotifera</taxon>
        <taxon>Eurotatoria</taxon>
        <taxon>Bdelloidea</taxon>
        <taxon>Philodinida</taxon>
        <taxon>Philodinidae</taxon>
        <taxon>Rotaria</taxon>
    </lineage>
</organism>
<evidence type="ECO:0000313" key="3">
    <source>
        <dbReference type="Proteomes" id="UP000676336"/>
    </source>
</evidence>
<reference evidence="2" key="1">
    <citation type="submission" date="2021-02" db="EMBL/GenBank/DDBJ databases">
        <authorList>
            <person name="Nowell W R."/>
        </authorList>
    </citation>
    <scope>NUCLEOTIDE SEQUENCE</scope>
</reference>
<comment type="caution">
    <text evidence="2">The sequence shown here is derived from an EMBL/GenBank/DDBJ whole genome shotgun (WGS) entry which is preliminary data.</text>
</comment>
<dbReference type="InterPro" id="IPR055142">
    <property type="entry name" value="ZER1-like_C"/>
</dbReference>
<evidence type="ECO:0000259" key="1">
    <source>
        <dbReference type="Pfam" id="PF22964"/>
    </source>
</evidence>
<proteinExistence type="predicted"/>
<evidence type="ECO:0000313" key="2">
    <source>
        <dbReference type="EMBL" id="CAF4605510.1"/>
    </source>
</evidence>
<feature type="non-terminal residue" evidence="2">
    <location>
        <position position="58"/>
    </location>
</feature>
<dbReference type="Proteomes" id="UP000676336">
    <property type="component" value="Unassembled WGS sequence"/>
</dbReference>
<name>A0A8S2Z7I2_9BILA</name>
<protein>
    <recommendedName>
        <fullName evidence="1">Protein zer-1 homolog-like C-terminal domain-containing protein</fullName>
    </recommendedName>
</protein>
<dbReference type="EMBL" id="CAJOBI010104859">
    <property type="protein sequence ID" value="CAF4605510.1"/>
    <property type="molecule type" value="Genomic_DNA"/>
</dbReference>